<comment type="caution">
    <text evidence="1">The sequence shown here is derived from an EMBL/GenBank/DDBJ whole genome shotgun (WGS) entry which is preliminary data.</text>
</comment>
<gene>
    <name evidence="1" type="ORF">DERF_009009</name>
</gene>
<dbReference type="AlphaFoldDB" id="A0A922L098"/>
<reference evidence="1" key="1">
    <citation type="submission" date="2013-05" db="EMBL/GenBank/DDBJ databases">
        <authorList>
            <person name="Yim A.K.Y."/>
            <person name="Chan T.F."/>
            <person name="Ji K.M."/>
            <person name="Liu X.Y."/>
            <person name="Zhou J.W."/>
            <person name="Li R.Q."/>
            <person name="Yang K.Y."/>
            <person name="Li J."/>
            <person name="Li M."/>
            <person name="Law P.T.W."/>
            <person name="Wu Y.L."/>
            <person name="Cai Z.L."/>
            <person name="Qin H."/>
            <person name="Bao Y."/>
            <person name="Leung R.K.K."/>
            <person name="Ng P.K.S."/>
            <person name="Zou J."/>
            <person name="Zhong X.J."/>
            <person name="Ran P.X."/>
            <person name="Zhong N.S."/>
            <person name="Liu Z.G."/>
            <person name="Tsui S.K.W."/>
        </authorList>
    </citation>
    <scope>NUCLEOTIDE SEQUENCE</scope>
    <source>
        <strain evidence="1">Derf</strain>
        <tissue evidence="1">Whole organism</tissue>
    </source>
</reference>
<protein>
    <submittedName>
        <fullName evidence="1">Uncharacterized protein</fullName>
    </submittedName>
</protein>
<sequence>MIRCLRALNGISRNAATDCINESSNSKRSSSEQNRPIFLLNMNSPFGRITMAHRYRFNHNQIETQKPTNEATNGSFHKERYANRGIISLLSYCFPLFIQVIPHTKACNK</sequence>
<reference evidence="1" key="2">
    <citation type="journal article" date="2022" name="Res Sq">
        <title>Comparative Genomics Reveals Insights into the Divergent Evolution of Astigmatic Mites and Household Pest Adaptations.</title>
        <authorList>
            <person name="Xiong Q."/>
            <person name="Wan A.T.-Y."/>
            <person name="Liu X.-Y."/>
            <person name="Fung C.S.-H."/>
            <person name="Xiao X."/>
            <person name="Malainual N."/>
            <person name="Hou J."/>
            <person name="Wang L."/>
            <person name="Wang M."/>
            <person name="Yang K."/>
            <person name="Cui Y."/>
            <person name="Leung E."/>
            <person name="Nong W."/>
            <person name="Shin S.-K."/>
            <person name="Au S."/>
            <person name="Jeong K.Y."/>
            <person name="Chew F.T."/>
            <person name="Hui J."/>
            <person name="Leung T.F."/>
            <person name="Tungtrongchitr A."/>
            <person name="Zhong N."/>
            <person name="Liu Z."/>
            <person name="Tsui S."/>
        </authorList>
    </citation>
    <scope>NUCLEOTIDE SEQUENCE</scope>
    <source>
        <strain evidence="1">Derf</strain>
        <tissue evidence="1">Whole organism</tissue>
    </source>
</reference>
<dbReference type="Proteomes" id="UP000790347">
    <property type="component" value="Unassembled WGS sequence"/>
</dbReference>
<evidence type="ECO:0000313" key="1">
    <source>
        <dbReference type="EMBL" id="KAH9510489.1"/>
    </source>
</evidence>
<proteinExistence type="predicted"/>
<accession>A0A922L098</accession>
<keyword evidence="2" id="KW-1185">Reference proteome</keyword>
<dbReference type="EMBL" id="ASGP02000004">
    <property type="protein sequence ID" value="KAH9510489.1"/>
    <property type="molecule type" value="Genomic_DNA"/>
</dbReference>
<evidence type="ECO:0000313" key="2">
    <source>
        <dbReference type="Proteomes" id="UP000790347"/>
    </source>
</evidence>
<name>A0A922L098_DERFA</name>
<organism evidence="1 2">
    <name type="scientific">Dermatophagoides farinae</name>
    <name type="common">American house dust mite</name>
    <dbReference type="NCBI Taxonomy" id="6954"/>
    <lineage>
        <taxon>Eukaryota</taxon>
        <taxon>Metazoa</taxon>
        <taxon>Ecdysozoa</taxon>
        <taxon>Arthropoda</taxon>
        <taxon>Chelicerata</taxon>
        <taxon>Arachnida</taxon>
        <taxon>Acari</taxon>
        <taxon>Acariformes</taxon>
        <taxon>Sarcoptiformes</taxon>
        <taxon>Astigmata</taxon>
        <taxon>Psoroptidia</taxon>
        <taxon>Analgoidea</taxon>
        <taxon>Pyroglyphidae</taxon>
        <taxon>Dermatophagoidinae</taxon>
        <taxon>Dermatophagoides</taxon>
    </lineage>
</organism>